<dbReference type="OrthoDB" id="3454835at2759"/>
<dbReference type="Proteomes" id="UP000077069">
    <property type="component" value="Unassembled WGS sequence"/>
</dbReference>
<proteinExistence type="inferred from homology"/>
<dbReference type="EMBL" id="KV441548">
    <property type="protein sequence ID" value="OAG11158.1"/>
    <property type="molecule type" value="Genomic_DNA"/>
</dbReference>
<reference evidence="4 5" key="1">
    <citation type="submission" date="2016-05" db="EMBL/GenBank/DDBJ databases">
        <title>Comparative analysis of secretome profiles of manganese(II)-oxidizing ascomycete fungi.</title>
        <authorList>
            <consortium name="DOE Joint Genome Institute"/>
            <person name="Zeiner C.A."/>
            <person name="Purvine S.O."/>
            <person name="Zink E.M."/>
            <person name="Wu S."/>
            <person name="Pasa-Tolic L."/>
            <person name="Chaput D.L."/>
            <person name="Haridas S."/>
            <person name="Grigoriev I.V."/>
            <person name="Santelli C.M."/>
            <person name="Hansel C.M."/>
        </authorList>
    </citation>
    <scope>NUCLEOTIDE SEQUENCE [LARGE SCALE GENOMIC DNA]</scope>
    <source>
        <strain evidence="4 5">AP3s5-JAC2a</strain>
    </source>
</reference>
<dbReference type="RefSeq" id="XP_018041523.1">
    <property type="nucleotide sequence ID" value="XM_018175943.1"/>
</dbReference>
<dbReference type="Pfam" id="PF07110">
    <property type="entry name" value="EthD"/>
    <property type="match status" value="1"/>
</dbReference>
<sequence>MRFSALAFSVPSLLSLATAHPSFLPDINSTTTCTRSLPDFTNCSPSASSDDKQCPHAYTFSEYAPGTYLNHDSNRQPYFRFMILFKMNPDLCEEQANEHWKTVHADLTLAMKGTGVLIERYVQFHADQASRVAIQSLEDTGSVEVAPYDGIAEFHAKDAESVLKFINNAFGDPVIGKDQEYFVDGAMKLQVMAGYDTLIYGSGIRTSGGTDGILPGDPRFNNGH</sequence>
<dbReference type="Gene3D" id="3.30.70.100">
    <property type="match status" value="1"/>
</dbReference>
<feature type="chain" id="PRO_5008058650" description="EthD domain-containing protein" evidence="2">
    <location>
        <begin position="20"/>
        <end position="224"/>
    </location>
</feature>
<keyword evidence="2" id="KW-0732">Signal</keyword>
<dbReference type="AlphaFoldDB" id="A0A177CVV2"/>
<dbReference type="InterPro" id="IPR011008">
    <property type="entry name" value="Dimeric_a/b-barrel"/>
</dbReference>
<dbReference type="GO" id="GO:0016491">
    <property type="term" value="F:oxidoreductase activity"/>
    <property type="evidence" value="ECO:0007669"/>
    <property type="project" value="InterPro"/>
</dbReference>
<dbReference type="GeneID" id="28759429"/>
<keyword evidence="5" id="KW-1185">Reference proteome</keyword>
<dbReference type="SUPFAM" id="SSF54909">
    <property type="entry name" value="Dimeric alpha+beta barrel"/>
    <property type="match status" value="1"/>
</dbReference>
<evidence type="ECO:0000256" key="2">
    <source>
        <dbReference type="SAM" id="SignalP"/>
    </source>
</evidence>
<dbReference type="InterPro" id="IPR009799">
    <property type="entry name" value="EthD_dom"/>
</dbReference>
<evidence type="ECO:0000313" key="5">
    <source>
        <dbReference type="Proteomes" id="UP000077069"/>
    </source>
</evidence>
<feature type="domain" description="EthD" evidence="3">
    <location>
        <begin position="89"/>
        <end position="185"/>
    </location>
</feature>
<accession>A0A177CVV2</accession>
<evidence type="ECO:0000313" key="4">
    <source>
        <dbReference type="EMBL" id="OAG11158.1"/>
    </source>
</evidence>
<protein>
    <recommendedName>
        <fullName evidence="3">EthD domain-containing protein</fullName>
    </recommendedName>
</protein>
<name>A0A177CVV2_9PLEO</name>
<gene>
    <name evidence="4" type="ORF">CC84DRAFT_1132697</name>
</gene>
<comment type="similarity">
    <text evidence="1">Belongs to the tpcK family.</text>
</comment>
<feature type="signal peptide" evidence="2">
    <location>
        <begin position="1"/>
        <end position="19"/>
    </location>
</feature>
<organism evidence="4 5">
    <name type="scientific">Paraphaeosphaeria sporulosa</name>
    <dbReference type="NCBI Taxonomy" id="1460663"/>
    <lineage>
        <taxon>Eukaryota</taxon>
        <taxon>Fungi</taxon>
        <taxon>Dikarya</taxon>
        <taxon>Ascomycota</taxon>
        <taxon>Pezizomycotina</taxon>
        <taxon>Dothideomycetes</taxon>
        <taxon>Pleosporomycetidae</taxon>
        <taxon>Pleosporales</taxon>
        <taxon>Massarineae</taxon>
        <taxon>Didymosphaeriaceae</taxon>
        <taxon>Paraphaeosphaeria</taxon>
    </lineage>
</organism>
<evidence type="ECO:0000259" key="3">
    <source>
        <dbReference type="Pfam" id="PF07110"/>
    </source>
</evidence>
<dbReference type="InParanoid" id="A0A177CVV2"/>
<evidence type="ECO:0000256" key="1">
    <source>
        <dbReference type="ARBA" id="ARBA00005986"/>
    </source>
</evidence>